<evidence type="ECO:0000313" key="2">
    <source>
        <dbReference type="EMBL" id="NAS18199.1"/>
    </source>
</evidence>
<dbReference type="PANTHER" id="PTHR22916:SF3">
    <property type="entry name" value="UDP-GLCNAC:BETAGAL BETA-1,3-N-ACETYLGLUCOSAMINYLTRANSFERASE-LIKE PROTEIN 1"/>
    <property type="match status" value="1"/>
</dbReference>
<accession>A0A6L9ENS0</accession>
<protein>
    <submittedName>
        <fullName evidence="2">Glycosyltransferase</fullName>
    </submittedName>
</protein>
<dbReference type="AlphaFoldDB" id="A0A6L9ENS0"/>
<comment type="caution">
    <text evidence="2">The sequence shown here is derived from an EMBL/GenBank/DDBJ whole genome shotgun (WGS) entry which is preliminary data.</text>
</comment>
<proteinExistence type="predicted"/>
<reference evidence="2 3" key="1">
    <citation type="submission" date="2020-01" db="EMBL/GenBank/DDBJ databases">
        <title>Genome sequence of a 1,3-propanediol producer, Clostridium butyricum S3.</title>
        <authorList>
            <person name="Zhou J."/>
        </authorList>
    </citation>
    <scope>NUCLEOTIDE SEQUENCE [LARGE SCALE GENOMIC DNA]</scope>
    <source>
        <strain evidence="2 3">S3</strain>
    </source>
</reference>
<dbReference type="SUPFAM" id="SSF53448">
    <property type="entry name" value="Nucleotide-diphospho-sugar transferases"/>
    <property type="match status" value="1"/>
</dbReference>
<dbReference type="GO" id="GO:0016758">
    <property type="term" value="F:hexosyltransferase activity"/>
    <property type="evidence" value="ECO:0007669"/>
    <property type="project" value="UniProtKB-ARBA"/>
</dbReference>
<dbReference type="InterPro" id="IPR001173">
    <property type="entry name" value="Glyco_trans_2-like"/>
</dbReference>
<evidence type="ECO:0000259" key="1">
    <source>
        <dbReference type="Pfam" id="PF00535"/>
    </source>
</evidence>
<name>A0A6L9ENS0_CLOBU</name>
<evidence type="ECO:0000313" key="3">
    <source>
        <dbReference type="Proteomes" id="UP000474042"/>
    </source>
</evidence>
<keyword evidence="2" id="KW-0808">Transferase</keyword>
<dbReference type="Gene3D" id="3.90.550.10">
    <property type="entry name" value="Spore Coat Polysaccharide Biosynthesis Protein SpsA, Chain A"/>
    <property type="match status" value="1"/>
</dbReference>
<gene>
    <name evidence="2" type="ORF">GND98_010020</name>
</gene>
<dbReference type="InterPro" id="IPR029044">
    <property type="entry name" value="Nucleotide-diphossugar_trans"/>
</dbReference>
<dbReference type="Pfam" id="PF00535">
    <property type="entry name" value="Glycos_transf_2"/>
    <property type="match status" value="1"/>
</dbReference>
<feature type="domain" description="Glycosyltransferase 2-like" evidence="1">
    <location>
        <begin position="20"/>
        <end position="181"/>
    </location>
</feature>
<organism evidence="2 3">
    <name type="scientific">Clostridium butyricum</name>
    <dbReference type="NCBI Taxonomy" id="1492"/>
    <lineage>
        <taxon>Bacteria</taxon>
        <taxon>Bacillati</taxon>
        <taxon>Bacillota</taxon>
        <taxon>Clostridia</taxon>
        <taxon>Eubacteriales</taxon>
        <taxon>Clostridiaceae</taxon>
        <taxon>Clostridium</taxon>
    </lineage>
</organism>
<dbReference type="Proteomes" id="UP000474042">
    <property type="component" value="Unassembled WGS sequence"/>
</dbReference>
<dbReference type="EMBL" id="WOFV02000027">
    <property type="protein sequence ID" value="NAS18199.1"/>
    <property type="molecule type" value="Genomic_DNA"/>
</dbReference>
<sequence>MIKEDKCNLNNANIQLPLVSILLAIYKPKEKWLVEQLISLNEQNYGNLNLYVYDDCPEHPANIELFDKYITNFEYKIIRGEVNKGSNKAFEELTKIADGDFFAYCDQDDIWETNKISLMMDEFTEGITLVCCDLSIIDEHSKKTHESLCDIRKRIVYKSGYGLAKDLLMTNFVTGCAMIVKKNIAIEAVPFIDELVHDQWISIVAATEGKIISIDKPLVRYRQHSSNQTGILKDVYGKKSYYIKRIDEFIIRFNSLRERLSLEDDNLKMYIDNCLLWLKARKRYSQTISISDLKIMMKYRNFHKVSILIESLLPFIPDFIFKYIIKLTKKGLL</sequence>
<dbReference type="PANTHER" id="PTHR22916">
    <property type="entry name" value="GLYCOSYLTRANSFERASE"/>
    <property type="match status" value="1"/>
</dbReference>